<name>A0A0F9K6I6_9ZZZZ</name>
<dbReference type="EMBL" id="LAZR01008614">
    <property type="protein sequence ID" value="KKM77633.1"/>
    <property type="molecule type" value="Genomic_DNA"/>
</dbReference>
<organism evidence="1">
    <name type="scientific">marine sediment metagenome</name>
    <dbReference type="NCBI Taxonomy" id="412755"/>
    <lineage>
        <taxon>unclassified sequences</taxon>
        <taxon>metagenomes</taxon>
        <taxon>ecological metagenomes</taxon>
    </lineage>
</organism>
<dbReference type="AlphaFoldDB" id="A0A0F9K6I6"/>
<gene>
    <name evidence="1" type="ORF">LCGC14_1368050</name>
</gene>
<evidence type="ECO:0000313" key="1">
    <source>
        <dbReference type="EMBL" id="KKM77633.1"/>
    </source>
</evidence>
<accession>A0A0F9K6I6</accession>
<sequence>MSGPRYALEGKIVTMDENNRVLDRGVVYIDAGQIVAVKPLVPVWPCVRA</sequence>
<protein>
    <submittedName>
        <fullName evidence="1">Uncharacterized protein</fullName>
    </submittedName>
</protein>
<reference evidence="1" key="1">
    <citation type="journal article" date="2015" name="Nature">
        <title>Complex archaea that bridge the gap between prokaryotes and eukaryotes.</title>
        <authorList>
            <person name="Spang A."/>
            <person name="Saw J.H."/>
            <person name="Jorgensen S.L."/>
            <person name="Zaremba-Niedzwiedzka K."/>
            <person name="Martijn J."/>
            <person name="Lind A.E."/>
            <person name="van Eijk R."/>
            <person name="Schleper C."/>
            <person name="Guy L."/>
            <person name="Ettema T.J."/>
        </authorList>
    </citation>
    <scope>NUCLEOTIDE SEQUENCE</scope>
</reference>
<comment type="caution">
    <text evidence="1">The sequence shown here is derived from an EMBL/GenBank/DDBJ whole genome shotgun (WGS) entry which is preliminary data.</text>
</comment>
<proteinExistence type="predicted"/>